<keyword evidence="3" id="KW-1185">Reference proteome</keyword>
<evidence type="ECO:0000256" key="1">
    <source>
        <dbReference type="SAM" id="Phobius"/>
    </source>
</evidence>
<evidence type="ECO:0000313" key="2">
    <source>
        <dbReference type="EMBL" id="SDL85101.1"/>
    </source>
</evidence>
<dbReference type="STRING" id="482461.SAMN05216244_0974"/>
<feature type="transmembrane region" description="Helical" evidence="1">
    <location>
        <begin position="120"/>
        <end position="147"/>
    </location>
</feature>
<feature type="transmembrane region" description="Helical" evidence="1">
    <location>
        <begin position="232"/>
        <end position="253"/>
    </location>
</feature>
<dbReference type="EMBL" id="FNHF01000001">
    <property type="protein sequence ID" value="SDL85101.1"/>
    <property type="molecule type" value="Genomic_DNA"/>
</dbReference>
<evidence type="ECO:0000313" key="3">
    <source>
        <dbReference type="Proteomes" id="UP000182347"/>
    </source>
</evidence>
<feature type="transmembrane region" description="Helical" evidence="1">
    <location>
        <begin position="190"/>
        <end position="212"/>
    </location>
</feature>
<accession>A0A1G9NFK2</accession>
<dbReference type="Pfam" id="PF12730">
    <property type="entry name" value="ABC2_membrane_4"/>
    <property type="match status" value="1"/>
</dbReference>
<feature type="transmembrane region" description="Helical" evidence="1">
    <location>
        <begin position="159"/>
        <end position="183"/>
    </location>
</feature>
<dbReference type="RefSeq" id="WP_074597703.1">
    <property type="nucleotide sequence ID" value="NZ_FNHF01000001.1"/>
</dbReference>
<dbReference type="PANTHER" id="PTHR37305">
    <property type="entry name" value="INTEGRAL MEMBRANE PROTEIN-RELATED"/>
    <property type="match status" value="1"/>
</dbReference>
<feature type="transmembrane region" description="Helical" evidence="1">
    <location>
        <begin position="69"/>
        <end position="93"/>
    </location>
</feature>
<protein>
    <submittedName>
        <fullName evidence="2">ABC-2 type transport system permease protein</fullName>
    </submittedName>
</protein>
<keyword evidence="1" id="KW-1133">Transmembrane helix</keyword>
<proteinExistence type="predicted"/>
<dbReference type="PANTHER" id="PTHR37305:SF1">
    <property type="entry name" value="MEMBRANE PROTEIN"/>
    <property type="match status" value="1"/>
</dbReference>
<keyword evidence="1" id="KW-0812">Transmembrane</keyword>
<dbReference type="OrthoDB" id="4336274at2"/>
<name>A0A1G9NFK2_9BACI</name>
<feature type="transmembrane region" description="Helical" evidence="1">
    <location>
        <begin position="21"/>
        <end position="42"/>
    </location>
</feature>
<dbReference type="Proteomes" id="UP000182347">
    <property type="component" value="Unassembled WGS sequence"/>
</dbReference>
<keyword evidence="1" id="KW-0472">Membrane</keyword>
<dbReference type="AlphaFoldDB" id="A0A1G9NFK2"/>
<reference evidence="3" key="1">
    <citation type="submission" date="2016-10" db="EMBL/GenBank/DDBJ databases">
        <authorList>
            <person name="Varghese N."/>
            <person name="Submissions S."/>
        </authorList>
    </citation>
    <scope>NUCLEOTIDE SEQUENCE [LARGE SCALE GENOMIC DNA]</scope>
    <source>
        <strain evidence="3">CGMCC 1.6199</strain>
    </source>
</reference>
<gene>
    <name evidence="2" type="ORF">SAMN05216244_0974</name>
</gene>
<organism evidence="2 3">
    <name type="scientific">Sediminibacillus halophilus</name>
    <dbReference type="NCBI Taxonomy" id="482461"/>
    <lineage>
        <taxon>Bacteria</taxon>
        <taxon>Bacillati</taxon>
        <taxon>Bacillota</taxon>
        <taxon>Bacilli</taxon>
        <taxon>Bacillales</taxon>
        <taxon>Bacillaceae</taxon>
        <taxon>Sediminibacillus</taxon>
    </lineage>
</organism>
<sequence length="260" mass="28311">MKSFFNIVSVEIYKSYKSKTIWLTALAFTMLPVMGGFFMYVLKNPDFAERIGLIGAKAQLAGSADWPSFLGLLAQGIAVGGLFVYGFITSWVFGREYTDRTVKDLLAMPFPRSHIPIAKFLTIILWSFVLTAWVIGAGFLIGMTIGLPLWSTAVWQDGIYVLSVTTLLTIFVSTPVAFFACIGKGYLAPLGFIVITLILSQVIAVIGYGSYFPWAVPALFSNISGTGNLLNASSLFLVILAGLLGVAGTLGFWRYADQHL</sequence>